<dbReference type="GO" id="GO:0005739">
    <property type="term" value="C:mitochondrion"/>
    <property type="evidence" value="ECO:0007669"/>
    <property type="project" value="TreeGrafter"/>
</dbReference>
<dbReference type="PANTHER" id="PTHR43437:SF3">
    <property type="entry name" value="HYDROXYACYL-THIOESTER DEHYDRATASE TYPE 2, MITOCHONDRIAL"/>
    <property type="match status" value="1"/>
</dbReference>
<dbReference type="EMBL" id="CCKQ01015239">
    <property type="protein sequence ID" value="CDW87046.1"/>
    <property type="molecule type" value="Genomic_DNA"/>
</dbReference>
<dbReference type="PANTHER" id="PTHR43437">
    <property type="entry name" value="HYDROXYACYL-THIOESTER DEHYDRATASE TYPE 2, MITOCHONDRIAL-RELATED"/>
    <property type="match status" value="1"/>
</dbReference>
<evidence type="ECO:0008006" key="3">
    <source>
        <dbReference type="Google" id="ProtNLM"/>
    </source>
</evidence>
<reference evidence="1 2" key="1">
    <citation type="submission" date="2014-06" db="EMBL/GenBank/DDBJ databases">
        <authorList>
            <person name="Swart Estienne"/>
        </authorList>
    </citation>
    <scope>NUCLEOTIDE SEQUENCE [LARGE SCALE GENOMIC DNA]</scope>
    <source>
        <strain evidence="1 2">130c</strain>
    </source>
</reference>
<gene>
    <name evidence="1" type="primary">Contig13523.g14433</name>
    <name evidence="1" type="ORF">STYLEM_16148</name>
</gene>
<dbReference type="AlphaFoldDB" id="A0A078AY49"/>
<dbReference type="InterPro" id="IPR050965">
    <property type="entry name" value="UPF0336/Enoyl-CoA_hydratase"/>
</dbReference>
<dbReference type="SUPFAM" id="SSF54637">
    <property type="entry name" value="Thioesterase/thiol ester dehydrase-isomerase"/>
    <property type="match status" value="1"/>
</dbReference>
<proteinExistence type="predicted"/>
<dbReference type="InterPro" id="IPR029069">
    <property type="entry name" value="HotDog_dom_sf"/>
</dbReference>
<dbReference type="OMA" id="IYIGQQM"/>
<dbReference type="Proteomes" id="UP000039865">
    <property type="component" value="Unassembled WGS sequence"/>
</dbReference>
<dbReference type="InParanoid" id="A0A078AY49"/>
<sequence>MIKLVNRYHFLNSRINPNIFSQRYFGVLIREPLNPATITEMKVKIGDYAMQERIFDKEDLKKFSEAIQDKYAAHLNHGENSHTFYRSDIIYGIFTSAMFTSIFRSHFPKCIYMDQNLQFKKPILQDEKVIGKVEIISWDAAKKNVTFKTTISNIDQKTGKEQVAVDGTAILKVPYITVE</sequence>
<protein>
    <recommendedName>
        <fullName evidence="3">MaoC-like domain-containing protein</fullName>
    </recommendedName>
</protein>
<dbReference type="GO" id="GO:0019171">
    <property type="term" value="F:(3R)-hydroxyacyl-[acyl-carrier-protein] dehydratase activity"/>
    <property type="evidence" value="ECO:0007669"/>
    <property type="project" value="TreeGrafter"/>
</dbReference>
<dbReference type="GO" id="GO:0006633">
    <property type="term" value="P:fatty acid biosynthetic process"/>
    <property type="evidence" value="ECO:0007669"/>
    <property type="project" value="TreeGrafter"/>
</dbReference>
<evidence type="ECO:0000313" key="2">
    <source>
        <dbReference type="Proteomes" id="UP000039865"/>
    </source>
</evidence>
<dbReference type="Gene3D" id="3.10.129.10">
    <property type="entry name" value="Hotdog Thioesterase"/>
    <property type="match status" value="1"/>
</dbReference>
<name>A0A078AY49_STYLE</name>
<accession>A0A078AY49</accession>
<organism evidence="1 2">
    <name type="scientific">Stylonychia lemnae</name>
    <name type="common">Ciliate</name>
    <dbReference type="NCBI Taxonomy" id="5949"/>
    <lineage>
        <taxon>Eukaryota</taxon>
        <taxon>Sar</taxon>
        <taxon>Alveolata</taxon>
        <taxon>Ciliophora</taxon>
        <taxon>Intramacronucleata</taxon>
        <taxon>Spirotrichea</taxon>
        <taxon>Stichotrichia</taxon>
        <taxon>Sporadotrichida</taxon>
        <taxon>Oxytrichidae</taxon>
        <taxon>Stylonychinae</taxon>
        <taxon>Stylonychia</taxon>
    </lineage>
</organism>
<dbReference type="OrthoDB" id="3592703at2759"/>
<keyword evidence="2" id="KW-1185">Reference proteome</keyword>
<evidence type="ECO:0000313" key="1">
    <source>
        <dbReference type="EMBL" id="CDW87046.1"/>
    </source>
</evidence>